<dbReference type="SUPFAM" id="SSF54060">
    <property type="entry name" value="His-Me finger endonucleases"/>
    <property type="match status" value="1"/>
</dbReference>
<dbReference type="GO" id="GO:0003676">
    <property type="term" value="F:nucleic acid binding"/>
    <property type="evidence" value="ECO:0007669"/>
    <property type="project" value="InterPro"/>
</dbReference>
<feature type="domain" description="ENPP1-3/EXOG-like endonuclease/phosphodiesterase" evidence="5">
    <location>
        <begin position="118"/>
        <end position="300"/>
    </location>
</feature>
<feature type="compositionally biased region" description="Polar residues" evidence="4">
    <location>
        <begin position="69"/>
        <end position="98"/>
    </location>
</feature>
<reference evidence="7" key="2">
    <citation type="submission" date="2025-09" db="UniProtKB">
        <authorList>
            <consortium name="Ensembl"/>
        </authorList>
    </citation>
    <scope>IDENTIFICATION</scope>
</reference>
<dbReference type="PANTHER" id="PTHR13966:SF5">
    <property type="entry name" value="ENDONUCLEASE G, MITOCHONDRIAL"/>
    <property type="match status" value="1"/>
</dbReference>
<dbReference type="Ensembl" id="ENSSGRT00000012079.1">
    <property type="protein sequence ID" value="ENSSGRP00000011136.1"/>
    <property type="gene ID" value="ENSSGRG00000007255.1"/>
</dbReference>
<dbReference type="Proteomes" id="UP000472262">
    <property type="component" value="Unassembled WGS sequence"/>
</dbReference>
<dbReference type="InterPro" id="IPR040255">
    <property type="entry name" value="Non-specific_endonuclease"/>
</dbReference>
<evidence type="ECO:0000256" key="2">
    <source>
        <dbReference type="PIRSR" id="PIRSR640255-1"/>
    </source>
</evidence>
<feature type="domain" description="DNA/RNA non-specific endonuclease/pyrophosphatase/phosphodiesterase" evidence="6">
    <location>
        <begin position="98"/>
        <end position="300"/>
    </location>
</feature>
<dbReference type="GO" id="GO:0005634">
    <property type="term" value="C:nucleus"/>
    <property type="evidence" value="ECO:0007669"/>
    <property type="project" value="TreeGrafter"/>
</dbReference>
<sequence>MLQVVKSFVCDLCKQNAAQKNRHATTDEQGCATTPKSEDRSSQSKAELETVGAAGKDEQMLGARKKVSEVSTLTEDSGVASESQPSASSTDVTPSPTKINPIANSNNSKTKNAALMNRNEDTLVNNYDQQKDVDDYEFYVADMHDAENEIWEDGICKNGFKDTDYVRGHLAAAANHMWCQEAYKDTYLISNMTPQLKSINNGIWKMLENYCRKIIYKDEVRNVHVYTGPLYLNSNEGLTMEGKAVPTHYFKVVIVENVNGKAKVECYMAPQTTDLNVYRMNIGEFQRVSGLTFIEHGLNLGDTDRIITVTLQGEDLNQTQHNVNIGVRITHNVNR</sequence>
<feature type="active site" description="Proton acceptor" evidence="2">
    <location>
        <position position="169"/>
    </location>
</feature>
<dbReference type="InParanoid" id="A0A672KLY3"/>
<dbReference type="GO" id="GO:0046872">
    <property type="term" value="F:metal ion binding"/>
    <property type="evidence" value="ECO:0007669"/>
    <property type="project" value="UniProtKB-KW"/>
</dbReference>
<comment type="similarity">
    <text evidence="1">Belongs to the DNA/RNA non-specific endonuclease family.</text>
</comment>
<evidence type="ECO:0000313" key="8">
    <source>
        <dbReference type="Proteomes" id="UP000472262"/>
    </source>
</evidence>
<dbReference type="Gene3D" id="3.40.570.10">
    <property type="entry name" value="Extracellular Endonuclease, subunit A"/>
    <property type="match status" value="1"/>
</dbReference>
<protein>
    <submittedName>
        <fullName evidence="7">Uncharacterized protein</fullName>
    </submittedName>
</protein>
<dbReference type="InterPro" id="IPR001604">
    <property type="entry name" value="Endo_G_ENPP1-like_dom"/>
</dbReference>
<dbReference type="GO" id="GO:0006309">
    <property type="term" value="P:apoptotic DNA fragmentation"/>
    <property type="evidence" value="ECO:0007669"/>
    <property type="project" value="TreeGrafter"/>
</dbReference>
<proteinExistence type="inferred from homology"/>
<keyword evidence="8" id="KW-1185">Reference proteome</keyword>
<evidence type="ECO:0000256" key="4">
    <source>
        <dbReference type="SAM" id="MobiDB-lite"/>
    </source>
</evidence>
<evidence type="ECO:0000256" key="1">
    <source>
        <dbReference type="ARBA" id="ARBA00010052"/>
    </source>
</evidence>
<dbReference type="SMART" id="SM00477">
    <property type="entry name" value="NUC"/>
    <property type="match status" value="1"/>
</dbReference>
<name>A0A672KLY3_SINGR</name>
<feature type="binding site" evidence="3">
    <location>
        <position position="200"/>
    </location>
    <ligand>
        <name>Mg(2+)</name>
        <dbReference type="ChEBI" id="CHEBI:18420"/>
        <note>catalytic</note>
    </ligand>
</feature>
<organism evidence="7 8">
    <name type="scientific">Sinocyclocheilus grahami</name>
    <name type="common">Dianchi golden-line fish</name>
    <name type="synonym">Barbus grahami</name>
    <dbReference type="NCBI Taxonomy" id="75366"/>
    <lineage>
        <taxon>Eukaryota</taxon>
        <taxon>Metazoa</taxon>
        <taxon>Chordata</taxon>
        <taxon>Craniata</taxon>
        <taxon>Vertebrata</taxon>
        <taxon>Euteleostomi</taxon>
        <taxon>Actinopterygii</taxon>
        <taxon>Neopterygii</taxon>
        <taxon>Teleostei</taxon>
        <taxon>Ostariophysi</taxon>
        <taxon>Cypriniformes</taxon>
        <taxon>Cyprinidae</taxon>
        <taxon>Cyprininae</taxon>
        <taxon>Sinocyclocheilus</taxon>
    </lineage>
</organism>
<keyword evidence="3" id="KW-0479">Metal-binding</keyword>
<dbReference type="SMART" id="SM00892">
    <property type="entry name" value="Endonuclease_NS"/>
    <property type="match status" value="1"/>
</dbReference>
<dbReference type="Pfam" id="PF01223">
    <property type="entry name" value="Endonuclease_NS"/>
    <property type="match status" value="1"/>
</dbReference>
<dbReference type="GO" id="GO:0004521">
    <property type="term" value="F:RNA endonuclease activity"/>
    <property type="evidence" value="ECO:0007669"/>
    <property type="project" value="TreeGrafter"/>
</dbReference>
<dbReference type="GO" id="GO:0005743">
    <property type="term" value="C:mitochondrial inner membrane"/>
    <property type="evidence" value="ECO:0007669"/>
    <property type="project" value="TreeGrafter"/>
</dbReference>
<reference evidence="7" key="1">
    <citation type="submission" date="2025-08" db="UniProtKB">
        <authorList>
            <consortium name="Ensembl"/>
        </authorList>
    </citation>
    <scope>IDENTIFICATION</scope>
</reference>
<evidence type="ECO:0000259" key="6">
    <source>
        <dbReference type="SMART" id="SM00892"/>
    </source>
</evidence>
<dbReference type="InterPro" id="IPR044929">
    <property type="entry name" value="DNA/RNA_non-sp_Endonuclease_sf"/>
</dbReference>
<feature type="region of interest" description="Disordered" evidence="4">
    <location>
        <begin position="18"/>
        <end position="111"/>
    </location>
</feature>
<dbReference type="InterPro" id="IPR044925">
    <property type="entry name" value="His-Me_finger_sf"/>
</dbReference>
<evidence type="ECO:0000259" key="5">
    <source>
        <dbReference type="SMART" id="SM00477"/>
    </source>
</evidence>
<dbReference type="PANTHER" id="PTHR13966">
    <property type="entry name" value="ENDONUCLEASE RELATED"/>
    <property type="match status" value="1"/>
</dbReference>
<dbReference type="InterPro" id="IPR020821">
    <property type="entry name" value="ENPP1-3/EXOG-like_nuc-like"/>
</dbReference>
<evidence type="ECO:0000256" key="3">
    <source>
        <dbReference type="PIRSR" id="PIRSR640255-2"/>
    </source>
</evidence>
<accession>A0A672KLY3</accession>
<evidence type="ECO:0000313" key="7">
    <source>
        <dbReference type="Ensembl" id="ENSSGRP00000011136.1"/>
    </source>
</evidence>
<feature type="compositionally biased region" description="Basic and acidic residues" evidence="4">
    <location>
        <begin position="36"/>
        <end position="48"/>
    </location>
</feature>
<dbReference type="GO" id="GO:0000014">
    <property type="term" value="F:single-stranded DNA endodeoxyribonuclease activity"/>
    <property type="evidence" value="ECO:0007669"/>
    <property type="project" value="TreeGrafter"/>
</dbReference>
<dbReference type="AlphaFoldDB" id="A0A672KLY3"/>